<evidence type="ECO:0000256" key="4">
    <source>
        <dbReference type="ARBA" id="ARBA00023002"/>
    </source>
</evidence>
<comment type="caution">
    <text evidence="9">The sequence shown here is derived from an EMBL/GenBank/DDBJ whole genome shotgun (WGS) entry which is preliminary data.</text>
</comment>
<sequence length="401" mass="45150">MSNEPSTSGVFARQPAPLQDREGRLDPFDWYQKMRDERPVSYDEERRAWDVFKYDAVRTVLSDYETFSSDTPPDDDSGADDSSPLSASMISVDPPEHERLRQFVDDRFQPDAIRDRRPYIETVAESLLDDIEGETFDIVSAYSFPLPVIVIAELLDIPAERRDEFKQWSDALVAAPREQTEETLRKNEQHRTQSIAEMSSFFRNALTERRGSDRDDLVTLAANAEALSPTEQLGFCILLLIAGNITTTNLITNAIWSFAEQDILHAVASGAVDRKQAIEEALRFRSPVQAMSRVATEDTEIDGVEIAADERVTAWIGSANRDESVFDNPDEFLPERSPNRHIAFGTGVHYCLGAPLARLEAGVALSTLFDRYDTIELRDDQFQPVSSPIVYGLESLPLHVE</sequence>
<evidence type="ECO:0000256" key="5">
    <source>
        <dbReference type="ARBA" id="ARBA00023004"/>
    </source>
</evidence>
<dbReference type="InterPro" id="IPR036396">
    <property type="entry name" value="Cyt_P450_sf"/>
</dbReference>
<dbReference type="RefSeq" id="WP_124954372.1">
    <property type="nucleotide sequence ID" value="NZ_RRCH01000014.1"/>
</dbReference>
<dbReference type="InterPro" id="IPR017972">
    <property type="entry name" value="Cyt_P450_CS"/>
</dbReference>
<dbReference type="GO" id="GO:0020037">
    <property type="term" value="F:heme binding"/>
    <property type="evidence" value="ECO:0007669"/>
    <property type="project" value="InterPro"/>
</dbReference>
<feature type="region of interest" description="Disordered" evidence="8">
    <location>
        <begin position="1"/>
        <end position="24"/>
    </location>
</feature>
<evidence type="ECO:0000313" key="9">
    <source>
        <dbReference type="EMBL" id="RRJ31420.1"/>
    </source>
</evidence>
<dbReference type="PROSITE" id="PS00086">
    <property type="entry name" value="CYTOCHROME_P450"/>
    <property type="match status" value="1"/>
</dbReference>
<protein>
    <submittedName>
        <fullName evidence="9">Cytochrome P450</fullName>
    </submittedName>
</protein>
<evidence type="ECO:0000256" key="2">
    <source>
        <dbReference type="ARBA" id="ARBA00022617"/>
    </source>
</evidence>
<proteinExistence type="inferred from homology"/>
<organism evidence="9 10">
    <name type="scientific">Halocatena pleomorpha</name>
    <dbReference type="NCBI Taxonomy" id="1785090"/>
    <lineage>
        <taxon>Archaea</taxon>
        <taxon>Methanobacteriati</taxon>
        <taxon>Methanobacteriota</taxon>
        <taxon>Stenosarchaea group</taxon>
        <taxon>Halobacteria</taxon>
        <taxon>Halobacteriales</taxon>
        <taxon>Natronomonadaceae</taxon>
        <taxon>Halocatena</taxon>
    </lineage>
</organism>
<dbReference type="Pfam" id="PF00067">
    <property type="entry name" value="p450"/>
    <property type="match status" value="1"/>
</dbReference>
<keyword evidence="5 7" id="KW-0408">Iron</keyword>
<evidence type="ECO:0000256" key="3">
    <source>
        <dbReference type="ARBA" id="ARBA00022723"/>
    </source>
</evidence>
<evidence type="ECO:0000256" key="1">
    <source>
        <dbReference type="ARBA" id="ARBA00010617"/>
    </source>
</evidence>
<dbReference type="PANTHER" id="PTHR46696">
    <property type="entry name" value="P450, PUTATIVE (EUROFUNG)-RELATED"/>
    <property type="match status" value="1"/>
</dbReference>
<gene>
    <name evidence="9" type="ORF">EIK79_06785</name>
</gene>
<evidence type="ECO:0000313" key="10">
    <source>
        <dbReference type="Proteomes" id="UP000282322"/>
    </source>
</evidence>
<keyword evidence="6 7" id="KW-0503">Monooxygenase</keyword>
<dbReference type="AlphaFoldDB" id="A0A3P3RF90"/>
<name>A0A3P3RF90_9EURY</name>
<reference evidence="9 10" key="1">
    <citation type="submission" date="2018-11" db="EMBL/GenBank/DDBJ databases">
        <title>Taxonoimc description of Halomarina strain SPP-AMP-1.</title>
        <authorList>
            <person name="Pal Y."/>
            <person name="Srinivasana K."/>
            <person name="Verma A."/>
            <person name="Kumar P."/>
        </authorList>
    </citation>
    <scope>NUCLEOTIDE SEQUENCE [LARGE SCALE GENOMIC DNA]</scope>
    <source>
        <strain evidence="9 10">SPP-AMP-1</strain>
    </source>
</reference>
<dbReference type="GO" id="GO:0004497">
    <property type="term" value="F:monooxygenase activity"/>
    <property type="evidence" value="ECO:0007669"/>
    <property type="project" value="UniProtKB-KW"/>
</dbReference>
<comment type="similarity">
    <text evidence="1 7">Belongs to the cytochrome P450 family.</text>
</comment>
<dbReference type="EMBL" id="RRCH01000014">
    <property type="protein sequence ID" value="RRJ31420.1"/>
    <property type="molecule type" value="Genomic_DNA"/>
</dbReference>
<dbReference type="FunFam" id="1.10.630.10:FF:000018">
    <property type="entry name" value="Cytochrome P450 monooxygenase"/>
    <property type="match status" value="1"/>
</dbReference>
<feature type="region of interest" description="Disordered" evidence="8">
    <location>
        <begin position="65"/>
        <end position="89"/>
    </location>
</feature>
<dbReference type="PANTHER" id="PTHR46696:SF1">
    <property type="entry name" value="CYTOCHROME P450 YJIB-RELATED"/>
    <property type="match status" value="1"/>
</dbReference>
<keyword evidence="10" id="KW-1185">Reference proteome</keyword>
<dbReference type="GO" id="GO:0005506">
    <property type="term" value="F:iron ion binding"/>
    <property type="evidence" value="ECO:0007669"/>
    <property type="project" value="InterPro"/>
</dbReference>
<dbReference type="InterPro" id="IPR002397">
    <property type="entry name" value="Cyt_P450_B"/>
</dbReference>
<keyword evidence="3 7" id="KW-0479">Metal-binding</keyword>
<evidence type="ECO:0000256" key="6">
    <source>
        <dbReference type="ARBA" id="ARBA00023033"/>
    </source>
</evidence>
<dbReference type="OrthoDB" id="40089at2157"/>
<dbReference type="GO" id="GO:0016705">
    <property type="term" value="F:oxidoreductase activity, acting on paired donors, with incorporation or reduction of molecular oxygen"/>
    <property type="evidence" value="ECO:0007669"/>
    <property type="project" value="InterPro"/>
</dbReference>
<keyword evidence="2 7" id="KW-0349">Heme</keyword>
<dbReference type="Gene3D" id="1.10.630.10">
    <property type="entry name" value="Cytochrome P450"/>
    <property type="match status" value="1"/>
</dbReference>
<keyword evidence="4 7" id="KW-0560">Oxidoreductase</keyword>
<evidence type="ECO:0000256" key="8">
    <source>
        <dbReference type="SAM" id="MobiDB-lite"/>
    </source>
</evidence>
<dbReference type="Proteomes" id="UP000282322">
    <property type="component" value="Unassembled WGS sequence"/>
</dbReference>
<evidence type="ECO:0000256" key="7">
    <source>
        <dbReference type="RuleBase" id="RU000461"/>
    </source>
</evidence>
<dbReference type="InterPro" id="IPR001128">
    <property type="entry name" value="Cyt_P450"/>
</dbReference>
<accession>A0A3P3RF90</accession>
<dbReference type="PRINTS" id="PR00359">
    <property type="entry name" value="BP450"/>
</dbReference>
<dbReference type="SUPFAM" id="SSF48264">
    <property type="entry name" value="Cytochrome P450"/>
    <property type="match status" value="1"/>
</dbReference>